<dbReference type="InterPro" id="IPR002059">
    <property type="entry name" value="CSP_DNA-bd"/>
</dbReference>
<dbReference type="GO" id="GO:0005777">
    <property type="term" value="C:peroxisome"/>
    <property type="evidence" value="ECO:0007669"/>
    <property type="project" value="InterPro"/>
</dbReference>
<name>A0AB34IQ19_PRYPA</name>
<proteinExistence type="predicted"/>
<feature type="compositionally biased region" description="Low complexity" evidence="6">
    <location>
        <begin position="508"/>
        <end position="525"/>
    </location>
</feature>
<dbReference type="InterPro" id="IPR042541">
    <property type="entry name" value="BART_sf"/>
</dbReference>
<dbReference type="InterPro" id="IPR021139">
    <property type="entry name" value="NYN"/>
</dbReference>
<dbReference type="CDD" id="cd04458">
    <property type="entry name" value="CSP_CDS"/>
    <property type="match status" value="1"/>
</dbReference>
<protein>
    <recommendedName>
        <fullName evidence="7">CSD domain-containing protein</fullName>
    </recommendedName>
</protein>
<dbReference type="Proteomes" id="UP001515480">
    <property type="component" value="Unassembled WGS sequence"/>
</dbReference>
<dbReference type="PANTHER" id="PTHR14379:SF3">
    <property type="entry name" value="MEIOSIS REGULATOR AND MRNA STABILITY FACTOR 1"/>
    <property type="match status" value="1"/>
</dbReference>
<accession>A0AB34IQ19</accession>
<evidence type="ECO:0000256" key="4">
    <source>
        <dbReference type="ARBA" id="ARBA00023069"/>
    </source>
</evidence>
<gene>
    <name evidence="8" type="ORF">AB1Y20_011405</name>
</gene>
<dbReference type="GO" id="GO:0004540">
    <property type="term" value="F:RNA nuclease activity"/>
    <property type="evidence" value="ECO:0007669"/>
    <property type="project" value="InterPro"/>
</dbReference>
<keyword evidence="4" id="KW-0969">Cilium</keyword>
<evidence type="ECO:0000259" key="7">
    <source>
        <dbReference type="PROSITE" id="PS51857"/>
    </source>
</evidence>
<dbReference type="PANTHER" id="PTHR14379">
    <property type="entry name" value="LIMKAIN B LKAP"/>
    <property type="match status" value="1"/>
</dbReference>
<dbReference type="EMBL" id="JBGBPQ010000022">
    <property type="protein sequence ID" value="KAL1503353.1"/>
    <property type="molecule type" value="Genomic_DNA"/>
</dbReference>
<dbReference type="InterPro" id="IPR023379">
    <property type="entry name" value="BART_dom"/>
</dbReference>
<keyword evidence="5" id="KW-0966">Cell projection</keyword>
<dbReference type="Pfam" id="PF01936">
    <property type="entry name" value="NYN"/>
    <property type="match status" value="1"/>
</dbReference>
<dbReference type="Gene3D" id="1.20.1520.10">
    <property type="entry name" value="ADP-ribosylation factor-like 2-binding protein, domain"/>
    <property type="match status" value="1"/>
</dbReference>
<keyword evidence="3" id="KW-0963">Cytoplasm</keyword>
<comment type="caution">
    <text evidence="8">The sequence shown here is derived from an EMBL/GenBank/DDBJ whole genome shotgun (WGS) entry which is preliminary data.</text>
</comment>
<feature type="region of interest" description="Disordered" evidence="6">
    <location>
        <begin position="1"/>
        <end position="20"/>
    </location>
</feature>
<evidence type="ECO:0000256" key="5">
    <source>
        <dbReference type="ARBA" id="ARBA00023273"/>
    </source>
</evidence>
<dbReference type="PROSITE" id="PS00352">
    <property type="entry name" value="CSD_1"/>
    <property type="match status" value="1"/>
</dbReference>
<sequence length="533" mass="56496">METEPPPSAQAAPRRASTPDSDAVLLAVQQQHEEDLRKLKAQYQQRIDGFAIEILDSYLEGADWEAAFAGFFRRNASLFASFDSARGYDLQMTEVHKSFLATLDALLDAQLARLDLPAARCAEWLCGGVAPPSSAALPSVRAKLERYTDFLTFGAMMHQRHAELSAARRGEGGDASTAEARADADEPACGGDEPRGGIAGGAARRHTRVLWDLENVCVPSGAQPLDVVHGIESWLSRLGYWGAGVDGLISAFFNPDHTSRALRTALDRAGVEQVLASSKREDADRKIVARLQRELALLPAGEQTVVVFITSDTDFIPQLRQLRGRGGPVLVVHAAPPHSQQLAALSHAATAIHSWQHVLSHASPSGAAEEEEEASTPQSGGRTSRARGRGASEGGAKGGGAASAPPAGMAGFDASTRYGGVCEAWNGKKGFGFLCVDGGKGRLFVHNTAIRTPTDGQRRRALRRSERVTFLVTANAKGPMAVDVVPEDAPLTPHLDVPASHPAEQQDSAPQSTPPTASAATTPSSIPETRVGT</sequence>
<dbReference type="InterPro" id="IPR024768">
    <property type="entry name" value="Marf1"/>
</dbReference>
<dbReference type="InterPro" id="IPR011129">
    <property type="entry name" value="CSD"/>
</dbReference>
<dbReference type="Gene3D" id="2.40.50.140">
    <property type="entry name" value="Nucleic acid-binding proteins"/>
    <property type="match status" value="1"/>
</dbReference>
<dbReference type="Gene3D" id="3.40.50.1010">
    <property type="entry name" value="5'-nuclease"/>
    <property type="match status" value="1"/>
</dbReference>
<evidence type="ECO:0000313" key="9">
    <source>
        <dbReference type="Proteomes" id="UP001515480"/>
    </source>
</evidence>
<evidence type="ECO:0000256" key="6">
    <source>
        <dbReference type="SAM" id="MobiDB-lite"/>
    </source>
</evidence>
<dbReference type="PROSITE" id="PS51857">
    <property type="entry name" value="CSD_2"/>
    <property type="match status" value="1"/>
</dbReference>
<dbReference type="Pfam" id="PF11527">
    <property type="entry name" value="ARL2_Bind_BART"/>
    <property type="match status" value="1"/>
</dbReference>
<feature type="region of interest" description="Disordered" evidence="6">
    <location>
        <begin position="486"/>
        <end position="533"/>
    </location>
</feature>
<dbReference type="GO" id="GO:0005929">
    <property type="term" value="C:cilium"/>
    <property type="evidence" value="ECO:0007669"/>
    <property type="project" value="UniProtKB-SubCell"/>
</dbReference>
<comment type="subcellular location">
    <subcellularLocation>
        <location evidence="1">Cell projection</location>
        <location evidence="1">Cilium</location>
    </subcellularLocation>
    <subcellularLocation>
        <location evidence="2">Cytoplasm</location>
    </subcellularLocation>
</comment>
<feature type="region of interest" description="Disordered" evidence="6">
    <location>
        <begin position="357"/>
        <end position="406"/>
    </location>
</feature>
<dbReference type="AlphaFoldDB" id="A0AB34IQ19"/>
<keyword evidence="9" id="KW-1185">Reference proteome</keyword>
<feature type="region of interest" description="Disordered" evidence="6">
    <location>
        <begin position="165"/>
        <end position="200"/>
    </location>
</feature>
<evidence type="ECO:0000313" key="8">
    <source>
        <dbReference type="EMBL" id="KAL1503353.1"/>
    </source>
</evidence>
<dbReference type="SUPFAM" id="SSF50249">
    <property type="entry name" value="Nucleic acid-binding proteins"/>
    <property type="match status" value="1"/>
</dbReference>
<dbReference type="GO" id="GO:0010468">
    <property type="term" value="P:regulation of gene expression"/>
    <property type="evidence" value="ECO:0007669"/>
    <property type="project" value="InterPro"/>
</dbReference>
<dbReference type="Pfam" id="PF00313">
    <property type="entry name" value="CSD"/>
    <property type="match status" value="1"/>
</dbReference>
<dbReference type="InterPro" id="IPR012340">
    <property type="entry name" value="NA-bd_OB-fold"/>
</dbReference>
<dbReference type="GO" id="GO:0003676">
    <property type="term" value="F:nucleic acid binding"/>
    <property type="evidence" value="ECO:0007669"/>
    <property type="project" value="InterPro"/>
</dbReference>
<feature type="compositionally biased region" description="Gly residues" evidence="6">
    <location>
        <begin position="391"/>
        <end position="401"/>
    </location>
</feature>
<dbReference type="InterPro" id="IPR019844">
    <property type="entry name" value="CSD_CS"/>
</dbReference>
<evidence type="ECO:0000256" key="2">
    <source>
        <dbReference type="ARBA" id="ARBA00004496"/>
    </source>
</evidence>
<reference evidence="8 9" key="1">
    <citation type="journal article" date="2024" name="Science">
        <title>Giant polyketide synthase enzymes in the biosynthesis of giant marine polyether toxins.</title>
        <authorList>
            <person name="Fallon T.R."/>
            <person name="Shende V.V."/>
            <person name="Wierzbicki I.H."/>
            <person name="Pendleton A.L."/>
            <person name="Watervoot N.F."/>
            <person name="Auber R.P."/>
            <person name="Gonzalez D.J."/>
            <person name="Wisecaver J.H."/>
            <person name="Moore B.S."/>
        </authorList>
    </citation>
    <scope>NUCLEOTIDE SEQUENCE [LARGE SCALE GENOMIC DNA]</scope>
    <source>
        <strain evidence="8 9">12B1</strain>
    </source>
</reference>
<organism evidence="8 9">
    <name type="scientific">Prymnesium parvum</name>
    <name type="common">Toxic golden alga</name>
    <dbReference type="NCBI Taxonomy" id="97485"/>
    <lineage>
        <taxon>Eukaryota</taxon>
        <taxon>Haptista</taxon>
        <taxon>Haptophyta</taxon>
        <taxon>Prymnesiophyceae</taxon>
        <taxon>Prymnesiales</taxon>
        <taxon>Prymnesiaceae</taxon>
        <taxon>Prymnesium</taxon>
    </lineage>
</organism>
<evidence type="ECO:0000256" key="1">
    <source>
        <dbReference type="ARBA" id="ARBA00004138"/>
    </source>
</evidence>
<dbReference type="SMART" id="SM00357">
    <property type="entry name" value="CSP"/>
    <property type="match status" value="1"/>
</dbReference>
<feature type="domain" description="CSD" evidence="7">
    <location>
        <begin position="417"/>
        <end position="486"/>
    </location>
</feature>
<evidence type="ECO:0000256" key="3">
    <source>
        <dbReference type="ARBA" id="ARBA00022490"/>
    </source>
</evidence>